<gene>
    <name evidence="1" type="ORF">RG47T_0678</name>
</gene>
<evidence type="ECO:0000313" key="1">
    <source>
        <dbReference type="EMBL" id="OKS85234.1"/>
    </source>
</evidence>
<protein>
    <submittedName>
        <fullName evidence="1">Uncharacterized protein</fullName>
    </submittedName>
</protein>
<dbReference type="Proteomes" id="UP000186720">
    <property type="component" value="Unassembled WGS sequence"/>
</dbReference>
<sequence length="43" mass="5042">MSNQQDILSNPHLLRGHILDQTITFERKIDDYLSTYFAGNIVY</sequence>
<comment type="caution">
    <text evidence="1">The sequence shown here is derived from an EMBL/GenBank/DDBJ whole genome shotgun (WGS) entry which is preliminary data.</text>
</comment>
<accession>A0A1Q5ZTY9</accession>
<keyword evidence="2" id="KW-1185">Reference proteome</keyword>
<evidence type="ECO:0000313" key="2">
    <source>
        <dbReference type="Proteomes" id="UP000186720"/>
    </source>
</evidence>
<name>A0A1Q5ZTY9_9SPHI</name>
<dbReference type="EMBL" id="MPPL01000001">
    <property type="protein sequence ID" value="OKS85234.1"/>
    <property type="molecule type" value="Genomic_DNA"/>
</dbReference>
<dbReference type="STRING" id="1302689.RG47T_0678"/>
<dbReference type="AlphaFoldDB" id="A0A1Q5ZTY9"/>
<proteinExistence type="predicted"/>
<reference evidence="1 2" key="1">
    <citation type="submission" date="2016-11" db="EMBL/GenBank/DDBJ databases">
        <title>Whole Genome Sequencing of Mucilaginibacter polytrichastri RG4-7(T) isolated from the moss sample.</title>
        <authorList>
            <person name="Li Y."/>
        </authorList>
    </citation>
    <scope>NUCLEOTIDE SEQUENCE [LARGE SCALE GENOMIC DNA]</scope>
    <source>
        <strain evidence="1 2">RG4-7</strain>
    </source>
</reference>
<organism evidence="1 2">
    <name type="scientific">Mucilaginibacter polytrichastri</name>
    <dbReference type="NCBI Taxonomy" id="1302689"/>
    <lineage>
        <taxon>Bacteria</taxon>
        <taxon>Pseudomonadati</taxon>
        <taxon>Bacteroidota</taxon>
        <taxon>Sphingobacteriia</taxon>
        <taxon>Sphingobacteriales</taxon>
        <taxon>Sphingobacteriaceae</taxon>
        <taxon>Mucilaginibacter</taxon>
    </lineage>
</organism>